<name>A0AAI9FZM2_STEMA</name>
<dbReference type="EMBL" id="ABLOMU010000024">
    <property type="protein sequence ID" value="EKT4441737.1"/>
    <property type="molecule type" value="Genomic_DNA"/>
</dbReference>
<comment type="caution">
    <text evidence="1">The sequence shown here is derived from an EMBL/GenBank/DDBJ whole genome shotgun (WGS) entry which is preliminary data.</text>
</comment>
<sequence>MATRIFDRPDLDQRPARLALLVVGQFPMAKPLQAYEGRLQVVNGVGGLSVEQVDGDKLPNGAGIYIDSATREVVVTWPAYVETLATIPNPGFEAGDVNWDKGPGWSIGTENPPTGARAARYGDNYGSSIIANAARYPVNPGRPITAVCRVRQGASSEGNAGAAVQLQWRSADGQLVQTSEGNAVMSASKNRVYPSTVTATPPPSAALVNVSARGIRNRQNKPLFIDDFSWDHQQLTGIAIETVLALTLRVRDSGGQSYLWRGQIRVAYAYWDNNWNVRYTLDGGHTVAYSPLLDRMVTGSFADDLVGYSNDRGKTWTRYATGLASPKWEDIIWSERLSIFISTGLSRDQMWSADGITWAKGLGDTSYGLVLVETPAIVYAIGSDGSAMVSRSVDGKSWSWSGTSLPSETMGVCTSAAYSPSLNRVISGHNGGRVMYQTGSLSWATNSGVVDPAGIATVLWSVEHAKFFLLTKSSPSKILSSATGVGAWTLEKVLPATMGACGGFAWSPIFGFVVVKADGNRFCRLNANLDVTWEQDYDLGGDVTTMFSVRWVPSLGKFIFNGYSQMAISTSEI</sequence>
<dbReference type="SUPFAM" id="SSF110296">
    <property type="entry name" value="Oligoxyloglucan reducing end-specific cellobiohydrolase"/>
    <property type="match status" value="1"/>
</dbReference>
<dbReference type="Proteomes" id="UP001214521">
    <property type="component" value="Unassembled WGS sequence"/>
</dbReference>
<reference evidence="1" key="1">
    <citation type="submission" date="2022-07" db="EMBL/GenBank/DDBJ databases">
        <authorList>
            <consortium name="Clinical and Environmental Microbiology Branch: Whole genome sequencing antimicrobial resistance pathogens in the healthcare setting"/>
        </authorList>
    </citation>
    <scope>NUCLEOTIDE SEQUENCE</scope>
    <source>
        <strain evidence="1">Stenotrophomonas_maltophilia_2021CK-00905</strain>
    </source>
</reference>
<evidence type="ECO:0000313" key="2">
    <source>
        <dbReference type="Proteomes" id="UP001214521"/>
    </source>
</evidence>
<accession>A0AAI9FZM2</accession>
<gene>
    <name evidence="1" type="ORF">QEK83_002396</name>
</gene>
<dbReference type="Gene3D" id="2.60.120.260">
    <property type="entry name" value="Galactose-binding domain-like"/>
    <property type="match status" value="1"/>
</dbReference>
<evidence type="ECO:0000313" key="1">
    <source>
        <dbReference type="EMBL" id="EKT4441737.1"/>
    </source>
</evidence>
<protein>
    <submittedName>
        <fullName evidence="1">Uncharacterized protein</fullName>
    </submittedName>
</protein>
<proteinExistence type="predicted"/>
<dbReference type="AlphaFoldDB" id="A0AAI9FZM2"/>
<organism evidence="1 2">
    <name type="scientific">Stenotrophomonas maltophilia</name>
    <name type="common">Pseudomonas maltophilia</name>
    <name type="synonym">Xanthomonas maltophilia</name>
    <dbReference type="NCBI Taxonomy" id="40324"/>
    <lineage>
        <taxon>Bacteria</taxon>
        <taxon>Pseudomonadati</taxon>
        <taxon>Pseudomonadota</taxon>
        <taxon>Gammaproteobacteria</taxon>
        <taxon>Lysobacterales</taxon>
        <taxon>Lysobacteraceae</taxon>
        <taxon>Stenotrophomonas</taxon>
        <taxon>Stenotrophomonas maltophilia group</taxon>
    </lineage>
</organism>